<keyword evidence="5 8" id="KW-0472">Membrane</keyword>
<dbReference type="GO" id="GO:0006888">
    <property type="term" value="P:endoplasmic reticulum to Golgi vesicle-mediated transport"/>
    <property type="evidence" value="ECO:0007669"/>
    <property type="project" value="InterPro"/>
</dbReference>
<evidence type="ECO:0000256" key="5">
    <source>
        <dbReference type="ARBA" id="ARBA00023136"/>
    </source>
</evidence>
<evidence type="ECO:0000256" key="8">
    <source>
        <dbReference type="SAM" id="Phobius"/>
    </source>
</evidence>
<name>A0AAD7QNY7_9ASCO</name>
<keyword evidence="4" id="KW-0333">Golgi apparatus</keyword>
<dbReference type="AlphaFoldDB" id="A0AAD7QNY7"/>
<dbReference type="GO" id="GO:0005829">
    <property type="term" value="C:cytosol"/>
    <property type="evidence" value="ECO:0007669"/>
    <property type="project" value="GOC"/>
</dbReference>
<sequence>MTLDVPNELGRTGKRPFGRHNNSPSQSSPVIKNYNELEIEQRSQLKWGITCTMWLTDIQKIGVGLTAAGCFFLLLGVLTLFDTALLAFGNILFLAGLVLVIGHQRTFYFFARRQKIRGTICFVVGILLILCRRPITGFIIEFCGIMALFGDFFSVIVSFLRSLPFIGPVLSSPYIAPTIDRLAGIRILPI</sequence>
<evidence type="ECO:0000256" key="4">
    <source>
        <dbReference type="ARBA" id="ARBA00023034"/>
    </source>
</evidence>
<keyword evidence="2 8" id="KW-0812">Transmembrane</keyword>
<comment type="subcellular location">
    <subcellularLocation>
        <location evidence="1">Golgi apparatus membrane</location>
        <topology evidence="1">Multi-pass membrane protein</topology>
    </subcellularLocation>
</comment>
<evidence type="ECO:0000256" key="3">
    <source>
        <dbReference type="ARBA" id="ARBA00022989"/>
    </source>
</evidence>
<dbReference type="GeneID" id="80883385"/>
<feature type="transmembrane region" description="Helical" evidence="8">
    <location>
        <begin position="136"/>
        <end position="160"/>
    </location>
</feature>
<keyword evidence="3 8" id="KW-1133">Transmembrane helix</keyword>
<evidence type="ECO:0000313" key="10">
    <source>
        <dbReference type="Proteomes" id="UP001217417"/>
    </source>
</evidence>
<comment type="caution">
    <text evidence="9">The sequence shown here is derived from an EMBL/GenBank/DDBJ whole genome shotgun (WGS) entry which is preliminary data.</text>
</comment>
<evidence type="ECO:0000256" key="1">
    <source>
        <dbReference type="ARBA" id="ARBA00004653"/>
    </source>
</evidence>
<protein>
    <submittedName>
        <fullName evidence="9">Got1/Sft2-like family-domain-containing protein</fullName>
    </submittedName>
</protein>
<dbReference type="GO" id="GO:0000137">
    <property type="term" value="C:Golgi cis cisterna"/>
    <property type="evidence" value="ECO:0007669"/>
    <property type="project" value="TreeGrafter"/>
</dbReference>
<evidence type="ECO:0000256" key="7">
    <source>
        <dbReference type="SAM" id="MobiDB-lite"/>
    </source>
</evidence>
<evidence type="ECO:0000256" key="6">
    <source>
        <dbReference type="ARBA" id="ARBA00025799"/>
    </source>
</evidence>
<dbReference type="Pfam" id="PF04178">
    <property type="entry name" value="Got1"/>
    <property type="match status" value="1"/>
</dbReference>
<dbReference type="RefSeq" id="XP_056042238.1">
    <property type="nucleotide sequence ID" value="XM_056188219.1"/>
</dbReference>
<dbReference type="GO" id="GO:0042147">
    <property type="term" value="P:retrograde transport, endosome to Golgi"/>
    <property type="evidence" value="ECO:0007669"/>
    <property type="project" value="InterPro"/>
</dbReference>
<organism evidence="9 10">
    <name type="scientific">Lipomyces tetrasporus</name>
    <dbReference type="NCBI Taxonomy" id="54092"/>
    <lineage>
        <taxon>Eukaryota</taxon>
        <taxon>Fungi</taxon>
        <taxon>Dikarya</taxon>
        <taxon>Ascomycota</taxon>
        <taxon>Saccharomycotina</taxon>
        <taxon>Lipomycetes</taxon>
        <taxon>Lipomycetales</taxon>
        <taxon>Lipomycetaceae</taxon>
        <taxon>Lipomyces</taxon>
    </lineage>
</organism>
<gene>
    <name evidence="9" type="ORF">POJ06DRAFT_258014</name>
</gene>
<dbReference type="GO" id="GO:0030134">
    <property type="term" value="C:COPII-coated ER to Golgi transport vesicle"/>
    <property type="evidence" value="ECO:0007669"/>
    <property type="project" value="TreeGrafter"/>
</dbReference>
<feature type="transmembrane region" description="Helical" evidence="8">
    <location>
        <begin position="84"/>
        <end position="102"/>
    </location>
</feature>
<dbReference type="InterPro" id="IPR045176">
    <property type="entry name" value="Got1"/>
</dbReference>
<dbReference type="PANTHER" id="PTHR21493">
    <property type="entry name" value="CGI-141-RELATED/LIPASE CONTAINING PROTEIN"/>
    <property type="match status" value="1"/>
</dbReference>
<dbReference type="Proteomes" id="UP001217417">
    <property type="component" value="Unassembled WGS sequence"/>
</dbReference>
<dbReference type="InterPro" id="IPR007305">
    <property type="entry name" value="Vesicle_transpt_Got1/SFT2"/>
</dbReference>
<feature type="compositionally biased region" description="Polar residues" evidence="7">
    <location>
        <begin position="20"/>
        <end position="29"/>
    </location>
</feature>
<evidence type="ECO:0000256" key="2">
    <source>
        <dbReference type="ARBA" id="ARBA00022692"/>
    </source>
</evidence>
<dbReference type="EMBL" id="JARPMG010000008">
    <property type="protein sequence ID" value="KAJ8098788.1"/>
    <property type="molecule type" value="Genomic_DNA"/>
</dbReference>
<feature type="transmembrane region" description="Helical" evidence="8">
    <location>
        <begin position="114"/>
        <end position="130"/>
    </location>
</feature>
<accession>A0AAD7QNY7</accession>
<evidence type="ECO:0000313" key="9">
    <source>
        <dbReference type="EMBL" id="KAJ8098788.1"/>
    </source>
</evidence>
<keyword evidence="10" id="KW-1185">Reference proteome</keyword>
<comment type="similarity">
    <text evidence="6">Belongs to the GOT1 family.</text>
</comment>
<dbReference type="GO" id="GO:0000139">
    <property type="term" value="C:Golgi membrane"/>
    <property type="evidence" value="ECO:0007669"/>
    <property type="project" value="UniProtKB-SubCell"/>
</dbReference>
<proteinExistence type="inferred from homology"/>
<dbReference type="GO" id="GO:0005783">
    <property type="term" value="C:endoplasmic reticulum"/>
    <property type="evidence" value="ECO:0007669"/>
    <property type="project" value="TreeGrafter"/>
</dbReference>
<feature type="transmembrane region" description="Helical" evidence="8">
    <location>
        <begin position="61"/>
        <end position="78"/>
    </location>
</feature>
<reference evidence="9" key="1">
    <citation type="submission" date="2023-03" db="EMBL/GenBank/DDBJ databases">
        <title>Near-Complete genome sequence of Lipomyces tetrasporous NRRL Y-64009, an oleaginous yeast capable of growing on lignocellulosic hydrolysates.</title>
        <authorList>
            <consortium name="Lawrence Berkeley National Laboratory"/>
            <person name="Jagtap S.S."/>
            <person name="Liu J.-J."/>
            <person name="Walukiewicz H.E."/>
            <person name="Pangilinan J."/>
            <person name="Lipzen A."/>
            <person name="Ahrendt S."/>
            <person name="Koriabine M."/>
            <person name="Cobaugh K."/>
            <person name="Salamov A."/>
            <person name="Yoshinaga Y."/>
            <person name="Ng V."/>
            <person name="Daum C."/>
            <person name="Grigoriev I.V."/>
            <person name="Slininger P.J."/>
            <person name="Dien B.S."/>
            <person name="Jin Y.-S."/>
            <person name="Rao C.V."/>
        </authorList>
    </citation>
    <scope>NUCLEOTIDE SEQUENCE</scope>
    <source>
        <strain evidence="9">NRRL Y-64009</strain>
    </source>
</reference>
<dbReference type="PANTHER" id="PTHR21493:SF9">
    <property type="entry name" value="GOLGI TRANSPORT PROTEIN 1-RELATED"/>
    <property type="match status" value="1"/>
</dbReference>
<feature type="region of interest" description="Disordered" evidence="7">
    <location>
        <begin position="1"/>
        <end position="29"/>
    </location>
</feature>